<dbReference type="eggNOG" id="KOG0725">
    <property type="taxonomic scope" value="Eukaryota"/>
</dbReference>
<dbReference type="PaxDb" id="29760-VIT_08s0040g01210.t01"/>
<gene>
    <name evidence="1" type="ordered locus">VIT_08s0040g01210</name>
</gene>
<sequence>MNFYNFIYKNISIYFHLKKAMANQESNNPEPWNNLEGKVILVTGASSSLDRELCLNLARVGCKIVAVAHRTDRLKSLCDEINHPAFSGSPLNPNTTVRAVAVEFDVTADDPTIDASVHKAWDGFGRIDVLINNVGFRGTVKNSLELDEEEWGEGMKTNLNGTWLVSKHVMAIEFGMYNVRVNAISPGLFKSEITEGLLQKSWLNNVTLKMVPLQTFGTLDPAVTSLVRFLVHDSSRYITGNILIVDAGSSLPKFGLGLGPLAFPHWNKKRPLVFEWAPLLIQV</sequence>
<dbReference type="PRINTS" id="PR00081">
    <property type="entry name" value="GDHRDH"/>
</dbReference>
<dbReference type="Proteomes" id="UP000009183">
    <property type="component" value="Chromosome 8"/>
</dbReference>
<dbReference type="EMBL" id="FN596008">
    <property type="protein sequence ID" value="CCB57111.1"/>
    <property type="molecule type" value="Genomic_DNA"/>
</dbReference>
<reference evidence="2" key="1">
    <citation type="journal article" date="2007" name="Nature">
        <title>The grapevine genome sequence suggests ancestral hexaploidization in major angiosperm phyla.</title>
        <authorList>
            <consortium name="The French-Italian Public Consortium for Grapevine Genome Characterization."/>
            <person name="Jaillon O."/>
            <person name="Aury J.-M."/>
            <person name="Noel B."/>
            <person name="Policriti A."/>
            <person name="Clepet C."/>
            <person name="Casagrande A."/>
            <person name="Choisne N."/>
            <person name="Aubourg S."/>
            <person name="Vitulo N."/>
            <person name="Jubin C."/>
            <person name="Vezzi A."/>
            <person name="Legeai F."/>
            <person name="Hugueney P."/>
            <person name="Dasilva C."/>
            <person name="Horner D."/>
            <person name="Mica E."/>
            <person name="Jublot D."/>
            <person name="Poulain J."/>
            <person name="Bruyere C."/>
            <person name="Billault A."/>
            <person name="Segurens B."/>
            <person name="Gouyvenoux M."/>
            <person name="Ugarte E."/>
            <person name="Cattonaro F."/>
            <person name="Anthouard V."/>
            <person name="Vico V."/>
            <person name="Del Fabbro C."/>
            <person name="Alaux M."/>
            <person name="Di Gaspero G."/>
            <person name="Dumas V."/>
            <person name="Felice N."/>
            <person name="Paillard S."/>
            <person name="Juman I."/>
            <person name="Moroldo M."/>
            <person name="Scalabrin S."/>
            <person name="Canaguier A."/>
            <person name="Le Clainche I."/>
            <person name="Malacrida G."/>
            <person name="Durand E."/>
            <person name="Pesole G."/>
            <person name="Laucou V."/>
            <person name="Chatelet P."/>
            <person name="Merdinoglu D."/>
            <person name="Delledonne M."/>
            <person name="Pezzotti M."/>
            <person name="Lecharny A."/>
            <person name="Scarpelli C."/>
            <person name="Artiguenave F."/>
            <person name="Pe M.E."/>
            <person name="Valle G."/>
            <person name="Morgante M."/>
            <person name="Caboche M."/>
            <person name="Adam-Blondon A.-F."/>
            <person name="Weissenbach J."/>
            <person name="Quetier F."/>
            <person name="Wincker P."/>
        </authorList>
    </citation>
    <scope>NUCLEOTIDE SEQUENCE [LARGE SCALE GENOMIC DNA]</scope>
    <source>
        <strain evidence="2">cv. Pinot noir / PN40024</strain>
    </source>
</reference>
<dbReference type="PANTHER" id="PTHR44375:SF2">
    <property type="entry name" value="BETA-KETOACYL-ACP REDUCTASE-LIKE PROTEIN-RELATED"/>
    <property type="match status" value="1"/>
</dbReference>
<name>F6HR62_VITVI</name>
<dbReference type="Gene3D" id="3.40.50.720">
    <property type="entry name" value="NAD(P)-binding Rossmann-like Domain"/>
    <property type="match status" value="2"/>
</dbReference>
<protein>
    <submittedName>
        <fullName evidence="1">Uncharacterized protein</fullName>
    </submittedName>
</protein>
<dbReference type="SUPFAM" id="SSF51735">
    <property type="entry name" value="NAD(P)-binding Rossmann-fold domains"/>
    <property type="match status" value="1"/>
</dbReference>
<dbReference type="HOGENOM" id="CLU_010194_1_1_1"/>
<dbReference type="InParanoid" id="F6HR62"/>
<dbReference type="Pfam" id="PF00106">
    <property type="entry name" value="adh_short"/>
    <property type="match status" value="1"/>
</dbReference>
<accession>F6HR62</accession>
<keyword evidence="2" id="KW-1185">Reference proteome</keyword>
<proteinExistence type="predicted"/>
<organism evidence="1 2">
    <name type="scientific">Vitis vinifera</name>
    <name type="common">Grape</name>
    <dbReference type="NCBI Taxonomy" id="29760"/>
    <lineage>
        <taxon>Eukaryota</taxon>
        <taxon>Viridiplantae</taxon>
        <taxon>Streptophyta</taxon>
        <taxon>Embryophyta</taxon>
        <taxon>Tracheophyta</taxon>
        <taxon>Spermatophyta</taxon>
        <taxon>Magnoliopsida</taxon>
        <taxon>eudicotyledons</taxon>
        <taxon>Gunneridae</taxon>
        <taxon>Pentapetalae</taxon>
        <taxon>rosids</taxon>
        <taxon>Vitales</taxon>
        <taxon>Vitaceae</taxon>
        <taxon>Viteae</taxon>
        <taxon>Vitis</taxon>
    </lineage>
</organism>
<dbReference type="InterPro" id="IPR036291">
    <property type="entry name" value="NAD(P)-bd_dom_sf"/>
</dbReference>
<evidence type="ECO:0000313" key="1">
    <source>
        <dbReference type="EMBL" id="CCB57111.1"/>
    </source>
</evidence>
<dbReference type="OrthoDB" id="47007at2759"/>
<evidence type="ECO:0000313" key="2">
    <source>
        <dbReference type="Proteomes" id="UP000009183"/>
    </source>
</evidence>
<dbReference type="InterPro" id="IPR002347">
    <property type="entry name" value="SDR_fam"/>
</dbReference>
<dbReference type="PANTHER" id="PTHR44375">
    <property type="entry name" value="BETA-KETOACYL-ACP REDUCTASE-LIKE PROTEIN-RELATED"/>
    <property type="match status" value="1"/>
</dbReference>
<dbReference type="AlphaFoldDB" id="F6HR62"/>
<dbReference type="STRING" id="29760.F6HR62"/>